<evidence type="ECO:0000313" key="4">
    <source>
        <dbReference type="EMBL" id="KAK6195895.1"/>
    </source>
</evidence>
<sequence>MAGAQTFVDAKLAQKKVLLFTKSYCPESKTAKKVLDGYKLMLKDFEVVEIEKRQDCIQIENYLHCLSLTNSRVTPQLFVAGKYVGSDMDIPRLHGNGQLKQVLQQAKVIS</sequence>
<dbReference type="GO" id="GO:0005739">
    <property type="term" value="C:mitochondrion"/>
    <property type="evidence" value="ECO:0007669"/>
    <property type="project" value="TreeGrafter"/>
</dbReference>
<keyword evidence="2" id="KW-0249">Electron transport</keyword>
<keyword evidence="5" id="KW-1185">Reference proteome</keyword>
<protein>
    <recommendedName>
        <fullName evidence="3">Glutaredoxin domain-containing protein</fullName>
    </recommendedName>
</protein>
<dbReference type="GO" id="GO:0015038">
    <property type="term" value="F:glutathione disulfide oxidoreductase activity"/>
    <property type="evidence" value="ECO:0007669"/>
    <property type="project" value="TreeGrafter"/>
</dbReference>
<dbReference type="EMBL" id="JAZGQO010000001">
    <property type="protein sequence ID" value="KAK6195895.1"/>
    <property type="molecule type" value="Genomic_DNA"/>
</dbReference>
<dbReference type="PANTHER" id="PTHR46185">
    <property type="entry name" value="GLUTAREDOXIN-1"/>
    <property type="match status" value="1"/>
</dbReference>
<dbReference type="AlphaFoldDB" id="A0AAN8QAX7"/>
<name>A0AAN8QAX7_PATCE</name>
<dbReference type="InterPro" id="IPR047185">
    <property type="entry name" value="GLRX1"/>
</dbReference>
<dbReference type="PROSITE" id="PS51354">
    <property type="entry name" value="GLUTAREDOXIN_2"/>
    <property type="match status" value="1"/>
</dbReference>
<gene>
    <name evidence="4" type="ORF">SNE40_001228</name>
</gene>
<dbReference type="InterPro" id="IPR036249">
    <property type="entry name" value="Thioredoxin-like_sf"/>
</dbReference>
<organism evidence="4 5">
    <name type="scientific">Patella caerulea</name>
    <name type="common">Rayed Mediterranean limpet</name>
    <dbReference type="NCBI Taxonomy" id="87958"/>
    <lineage>
        <taxon>Eukaryota</taxon>
        <taxon>Metazoa</taxon>
        <taxon>Spiralia</taxon>
        <taxon>Lophotrochozoa</taxon>
        <taxon>Mollusca</taxon>
        <taxon>Gastropoda</taxon>
        <taxon>Patellogastropoda</taxon>
        <taxon>Patelloidea</taxon>
        <taxon>Patellidae</taxon>
        <taxon>Patella</taxon>
    </lineage>
</organism>
<dbReference type="InterPro" id="IPR014025">
    <property type="entry name" value="Glutaredoxin_subgr"/>
</dbReference>
<dbReference type="InterPro" id="IPR002109">
    <property type="entry name" value="Glutaredoxin"/>
</dbReference>
<dbReference type="PRINTS" id="PR00160">
    <property type="entry name" value="GLUTAREDOXIN"/>
</dbReference>
<keyword evidence="1" id="KW-0813">Transport</keyword>
<dbReference type="SUPFAM" id="SSF52833">
    <property type="entry name" value="Thioredoxin-like"/>
    <property type="match status" value="1"/>
</dbReference>
<dbReference type="Gene3D" id="3.40.30.10">
    <property type="entry name" value="Glutaredoxin"/>
    <property type="match status" value="1"/>
</dbReference>
<dbReference type="Pfam" id="PF00462">
    <property type="entry name" value="Glutaredoxin"/>
    <property type="match status" value="1"/>
</dbReference>
<comment type="caution">
    <text evidence="4">The sequence shown here is derived from an EMBL/GenBank/DDBJ whole genome shotgun (WGS) entry which is preliminary data.</text>
</comment>
<dbReference type="PANTHER" id="PTHR46185:SF1">
    <property type="entry name" value="GLUTAREDOXIN-1"/>
    <property type="match status" value="1"/>
</dbReference>
<accession>A0AAN8QAX7</accession>
<evidence type="ECO:0000256" key="1">
    <source>
        <dbReference type="ARBA" id="ARBA00022448"/>
    </source>
</evidence>
<reference evidence="4 5" key="1">
    <citation type="submission" date="2024-01" db="EMBL/GenBank/DDBJ databases">
        <title>The genome of the rayed Mediterranean limpet Patella caerulea (Linnaeus, 1758).</title>
        <authorList>
            <person name="Anh-Thu Weber A."/>
            <person name="Halstead-Nussloch G."/>
        </authorList>
    </citation>
    <scope>NUCLEOTIDE SEQUENCE [LARGE SCALE GENOMIC DNA]</scope>
    <source>
        <strain evidence="4">AATW-2023a</strain>
        <tissue evidence="4">Whole specimen</tissue>
    </source>
</reference>
<dbReference type="Proteomes" id="UP001347796">
    <property type="component" value="Unassembled WGS sequence"/>
</dbReference>
<evidence type="ECO:0000313" key="5">
    <source>
        <dbReference type="Proteomes" id="UP001347796"/>
    </source>
</evidence>
<evidence type="ECO:0000259" key="3">
    <source>
        <dbReference type="Pfam" id="PF00462"/>
    </source>
</evidence>
<evidence type="ECO:0000256" key="2">
    <source>
        <dbReference type="ARBA" id="ARBA00022982"/>
    </source>
</evidence>
<feature type="domain" description="Glutaredoxin" evidence="3">
    <location>
        <begin position="17"/>
        <end position="84"/>
    </location>
</feature>
<proteinExistence type="predicted"/>